<dbReference type="InParanoid" id="T0QNG0"/>
<evidence type="ECO:0000313" key="1">
    <source>
        <dbReference type="EMBL" id="EQC36256.1"/>
    </source>
</evidence>
<dbReference type="RefSeq" id="XP_008610362.1">
    <property type="nucleotide sequence ID" value="XM_008612140.1"/>
</dbReference>
<name>T0QNG0_SAPDV</name>
<evidence type="ECO:0000313" key="2">
    <source>
        <dbReference type="Proteomes" id="UP000030762"/>
    </source>
</evidence>
<protein>
    <submittedName>
        <fullName evidence="1">Uncharacterized protein</fullName>
    </submittedName>
</protein>
<dbReference type="VEuPathDB" id="FungiDB:SDRG_06361"/>
<sequence>MAALHTSVLADTALASRVFAYQRGVYENSLTDRILRCRPDLASEDASLLALSRNHVDLAEWLLEKRSAMPELRRRVNILVQDVPSNRDQHTVFSRLFQSEDPRAMPLLLRFNPHPSSWTQNELSIAVKCGRLEILTFAIQHLAWIAISEEA</sequence>
<dbReference type="EMBL" id="JH767148">
    <property type="protein sequence ID" value="EQC36256.1"/>
    <property type="molecule type" value="Genomic_DNA"/>
</dbReference>
<gene>
    <name evidence="1" type="ORF">SDRG_06361</name>
</gene>
<dbReference type="AlphaFoldDB" id="T0QNG0"/>
<dbReference type="GeneID" id="19947088"/>
<reference evidence="1 2" key="1">
    <citation type="submission" date="2012-04" db="EMBL/GenBank/DDBJ databases">
        <title>The Genome Sequence of Saprolegnia declina VS20.</title>
        <authorList>
            <consortium name="The Broad Institute Genome Sequencing Platform"/>
            <person name="Russ C."/>
            <person name="Nusbaum C."/>
            <person name="Tyler B."/>
            <person name="van West P."/>
            <person name="Dieguez-Uribeondo J."/>
            <person name="de Bruijn I."/>
            <person name="Tripathy S."/>
            <person name="Jiang R."/>
            <person name="Young S.K."/>
            <person name="Zeng Q."/>
            <person name="Gargeya S."/>
            <person name="Fitzgerald M."/>
            <person name="Haas B."/>
            <person name="Abouelleil A."/>
            <person name="Alvarado L."/>
            <person name="Arachchi H.M."/>
            <person name="Berlin A."/>
            <person name="Chapman S.B."/>
            <person name="Goldberg J."/>
            <person name="Griggs A."/>
            <person name="Gujja S."/>
            <person name="Hansen M."/>
            <person name="Howarth C."/>
            <person name="Imamovic A."/>
            <person name="Larimer J."/>
            <person name="McCowen C."/>
            <person name="Montmayeur A."/>
            <person name="Murphy C."/>
            <person name="Neiman D."/>
            <person name="Pearson M."/>
            <person name="Priest M."/>
            <person name="Roberts A."/>
            <person name="Saif S."/>
            <person name="Shea T."/>
            <person name="Sisk P."/>
            <person name="Sykes S."/>
            <person name="Wortman J."/>
            <person name="Nusbaum C."/>
            <person name="Birren B."/>
        </authorList>
    </citation>
    <scope>NUCLEOTIDE SEQUENCE [LARGE SCALE GENOMIC DNA]</scope>
    <source>
        <strain evidence="1 2">VS20</strain>
    </source>
</reference>
<dbReference type="Proteomes" id="UP000030762">
    <property type="component" value="Unassembled WGS sequence"/>
</dbReference>
<organism evidence="1 2">
    <name type="scientific">Saprolegnia diclina (strain VS20)</name>
    <dbReference type="NCBI Taxonomy" id="1156394"/>
    <lineage>
        <taxon>Eukaryota</taxon>
        <taxon>Sar</taxon>
        <taxon>Stramenopiles</taxon>
        <taxon>Oomycota</taxon>
        <taxon>Saprolegniomycetes</taxon>
        <taxon>Saprolegniales</taxon>
        <taxon>Saprolegniaceae</taxon>
        <taxon>Saprolegnia</taxon>
    </lineage>
</organism>
<accession>T0QNG0</accession>
<keyword evidence="2" id="KW-1185">Reference proteome</keyword>
<proteinExistence type="predicted"/>